<dbReference type="InterPro" id="IPR014756">
    <property type="entry name" value="Ig_E-set"/>
</dbReference>
<dbReference type="InterPro" id="IPR041029">
    <property type="entry name" value="GbpA_2"/>
</dbReference>
<protein>
    <submittedName>
        <fullName evidence="5">Carbohydrate-binding protein</fullName>
    </submittedName>
</protein>
<dbReference type="InterPro" id="IPR003610">
    <property type="entry name" value="CBM5/12"/>
</dbReference>
<reference evidence="6" key="6">
    <citation type="submission" date="2011-05" db="EMBL/GenBank/DDBJ databases">
        <title>Complete sequence of Collimonas fungivorans Ter331.</title>
        <authorList>
            <person name="Leveau J.H."/>
        </authorList>
    </citation>
    <scope>NUCLEOTIDE SEQUENCE [LARGE SCALE GENOMIC DNA]</scope>
    <source>
        <strain evidence="6">Ter331</strain>
    </source>
</reference>
<evidence type="ECO:0000256" key="2">
    <source>
        <dbReference type="ARBA" id="ARBA00022669"/>
    </source>
</evidence>
<dbReference type="Gene3D" id="2.70.50.50">
    <property type="entry name" value="chitin-binding protein cbp21"/>
    <property type="match status" value="1"/>
</dbReference>
<reference evidence="5 6" key="5">
    <citation type="journal article" date="2011" name="ISME J.">
        <title>Dual transcriptional profiling of a bacterial/fungal confrontation: Collimonas fungivorans versus Aspergillus niger.</title>
        <authorList>
            <person name="Mela F."/>
            <person name="Fritsche K."/>
            <person name="de Boer W."/>
            <person name="van Veen J.A."/>
            <person name="de Graaff L.H."/>
            <person name="van den Berg M."/>
            <person name="Leveau J.H."/>
        </authorList>
    </citation>
    <scope>NUCLEOTIDE SEQUENCE [LARGE SCALE GENOMIC DNA]</scope>
    <source>
        <strain evidence="5 6">Ter331</strain>
    </source>
</reference>
<accession>G0A903</accession>
<dbReference type="AlphaFoldDB" id="G0A903"/>
<evidence type="ECO:0000259" key="4">
    <source>
        <dbReference type="SMART" id="SM00495"/>
    </source>
</evidence>
<dbReference type="GO" id="GO:0004553">
    <property type="term" value="F:hydrolase activity, hydrolyzing O-glycosyl compounds"/>
    <property type="evidence" value="ECO:0007669"/>
    <property type="project" value="InterPro"/>
</dbReference>
<reference evidence="5 6" key="4">
    <citation type="journal article" date="2010" name="Environ. Microbiol.">
        <title>The bacterial genus Collimonas: mycophagy, weathering and other adaptive solutions to life in oligotrophic soil environments.</title>
        <authorList>
            <person name="Leveau J.H."/>
            <person name="Uroz S."/>
            <person name="de Boer W."/>
        </authorList>
    </citation>
    <scope>NUCLEOTIDE SEQUENCE [LARGE SCALE GENOMIC DNA]</scope>
    <source>
        <strain evidence="5 6">Ter331</strain>
    </source>
</reference>
<gene>
    <name evidence="5" type="ordered locus">CFU_2282</name>
</gene>
<feature type="domain" description="Chitin-binding type-3" evidence="4">
    <location>
        <begin position="473"/>
        <end position="524"/>
    </location>
</feature>
<dbReference type="Proteomes" id="UP000008392">
    <property type="component" value="Chromosome"/>
</dbReference>
<reference evidence="5 6" key="2">
    <citation type="journal article" date="2006" name="J. Microbiol. Methods">
        <title>Genomic flank-sequencing of plasposon insertion sites for rapid identification of functional genes.</title>
        <authorList>
            <person name="Leveau J.H."/>
            <person name="Gerards S."/>
            <person name="Fritsche K."/>
            <person name="Zondag G."/>
            <person name="van Veen J.A."/>
        </authorList>
    </citation>
    <scope>NUCLEOTIDE SEQUENCE [LARGE SCALE GENOMIC DNA]</scope>
    <source>
        <strain evidence="5 6">Ter331</strain>
    </source>
</reference>
<dbReference type="InterPro" id="IPR051024">
    <property type="entry name" value="GlcNAc_Chitin_IntDeg"/>
</dbReference>
<dbReference type="GO" id="GO:0008061">
    <property type="term" value="F:chitin binding"/>
    <property type="evidence" value="ECO:0007669"/>
    <property type="project" value="UniProtKB-KW"/>
</dbReference>
<dbReference type="SUPFAM" id="SSF81296">
    <property type="entry name" value="E set domains"/>
    <property type="match status" value="1"/>
</dbReference>
<organism evidence="5 6">
    <name type="scientific">Collimonas fungivorans (strain Ter331)</name>
    <dbReference type="NCBI Taxonomy" id="1005048"/>
    <lineage>
        <taxon>Bacteria</taxon>
        <taxon>Pseudomonadati</taxon>
        <taxon>Pseudomonadota</taxon>
        <taxon>Betaproteobacteria</taxon>
        <taxon>Burkholderiales</taxon>
        <taxon>Oxalobacteraceae</taxon>
        <taxon>Collimonas</taxon>
    </lineage>
</organism>
<evidence type="ECO:0000256" key="3">
    <source>
        <dbReference type="ARBA" id="ARBA00022729"/>
    </source>
</evidence>
<dbReference type="EMBL" id="CP002745">
    <property type="protein sequence ID" value="AEK62109.1"/>
    <property type="molecule type" value="Genomic_DNA"/>
</dbReference>
<dbReference type="PANTHER" id="PTHR34823">
    <property type="entry name" value="GLCNAC-BINDING PROTEIN A"/>
    <property type="match status" value="1"/>
</dbReference>
<evidence type="ECO:0000313" key="5">
    <source>
        <dbReference type="EMBL" id="AEK62109.1"/>
    </source>
</evidence>
<sequence length="534" mass="58477">MQLIACASLVPQFVGRQSEESNMKYCIRQIIQWGLALVLLAPGFSWGHGAVDIPVARQVKCKLVDGVWGPIDGSGISDLGCRDSALVFATAADRAYPIDQWHEVAKQIAPPDYNDDAKVRAAIPDGHLCSAADPKKHSLDLATPNWYKTPVRLHDGKMTVRLIGTQPHLPGFFKIYLSKASYSGTQPLKWSDLDLMHEGSPENYRTDWASPPALTEPPVKGFFQFEVAVPPGRTGNAVLFVRWQRIDPAGEGFYNCSDITIEGEGNPFPWFDKGVFVPSDIAPKAGERVRFRVFGHTREVREIVDEHVDVTSANLQPAVWGKQLAEKLSAHANFVRVGVRTGNDIIFNPADIHRNQVYLANDNDSTAISIIPTPPVDQRPPQAVITGPATVKSGQHFMLDGSSSIGYNGALRFQWVPDWQGGSFHDTLLHVDAPVVTAVEQHKVQLGVYDAENRKNGQTVVAITVEPQTGGGHDPYVPGHAYQGGEIVTHNGVDYQCKPYPAAGWCGQAPATYEPGKGSHWTDAWDLYAPARKS</sequence>
<dbReference type="Pfam" id="PF18416">
    <property type="entry name" value="GbpA_2"/>
    <property type="match status" value="1"/>
</dbReference>
<keyword evidence="1" id="KW-0964">Secreted</keyword>
<proteinExistence type="predicted"/>
<keyword evidence="2" id="KW-0147">Chitin-binding</keyword>
<evidence type="ECO:0000256" key="1">
    <source>
        <dbReference type="ARBA" id="ARBA00022525"/>
    </source>
</evidence>
<dbReference type="Gene3D" id="3.30.70.2150">
    <property type="match status" value="1"/>
</dbReference>
<dbReference type="GO" id="GO:0005576">
    <property type="term" value="C:extracellular region"/>
    <property type="evidence" value="ECO:0007669"/>
    <property type="project" value="InterPro"/>
</dbReference>
<dbReference type="Pfam" id="PF03067">
    <property type="entry name" value="LPMO_10"/>
    <property type="match status" value="1"/>
</dbReference>
<dbReference type="KEGG" id="cfu:CFU_2282"/>
<dbReference type="eggNOG" id="COG3397">
    <property type="taxonomic scope" value="Bacteria"/>
</dbReference>
<dbReference type="InterPro" id="IPR004302">
    <property type="entry name" value="Cellulose/chitin-bd_N"/>
</dbReference>
<dbReference type="STRING" id="1005048.CFU_2282"/>
<evidence type="ECO:0000313" key="6">
    <source>
        <dbReference type="Proteomes" id="UP000008392"/>
    </source>
</evidence>
<dbReference type="HOGENOM" id="CLU_039396_2_1_4"/>
<reference evidence="5 6" key="1">
    <citation type="journal article" date="2004" name="Environ. Microbiol.">
        <title>Phylogeny-function analysis of (meta)genomic libraries: screening for expression of ribosomal RNA genes by large-insert library fluorescent in situ hybridization (LIL-FISH).</title>
        <authorList>
            <person name="Leveau J.H."/>
            <person name="Gerards S."/>
            <person name="de Boer W."/>
            <person name="van Veen J.A."/>
        </authorList>
    </citation>
    <scope>NUCLEOTIDE SEQUENCE [LARGE SCALE GENOMIC DNA]</scope>
    <source>
        <strain evidence="5 6">Ter331</strain>
    </source>
</reference>
<dbReference type="GO" id="GO:0030246">
    <property type="term" value="F:carbohydrate binding"/>
    <property type="evidence" value="ECO:0007669"/>
    <property type="project" value="InterPro"/>
</dbReference>
<keyword evidence="6" id="KW-1185">Reference proteome</keyword>
<dbReference type="GO" id="GO:0005975">
    <property type="term" value="P:carbohydrate metabolic process"/>
    <property type="evidence" value="ECO:0007669"/>
    <property type="project" value="InterPro"/>
</dbReference>
<reference evidence="5 6" key="3">
    <citation type="journal article" date="2008" name="FEMS Microbiol. Ecol.">
        <title>Identification and characterization of genes underlying chitinolysis in Collimonas fungivorans Ter331.</title>
        <authorList>
            <person name="Fritsche K."/>
            <person name="de Boer W."/>
            <person name="Gerards S."/>
            <person name="van den Berg M."/>
            <person name="van Veen J.A."/>
            <person name="Leveau J.H."/>
        </authorList>
    </citation>
    <scope>NUCLEOTIDE SEQUENCE [LARGE SCALE GENOMIC DNA]</scope>
    <source>
        <strain evidence="5 6">Ter331</strain>
    </source>
</reference>
<dbReference type="CDD" id="cd21177">
    <property type="entry name" value="LPMO_AA10"/>
    <property type="match status" value="1"/>
</dbReference>
<dbReference type="SMART" id="SM00495">
    <property type="entry name" value="ChtBD3"/>
    <property type="match status" value="1"/>
</dbReference>
<name>G0A903_COLFT</name>
<dbReference type="PANTHER" id="PTHR34823:SF1">
    <property type="entry name" value="CHITIN-BINDING TYPE-4 DOMAIN-CONTAINING PROTEIN"/>
    <property type="match status" value="1"/>
</dbReference>
<keyword evidence="3" id="KW-0732">Signal</keyword>